<feature type="region of interest" description="Disordered" evidence="2">
    <location>
        <begin position="245"/>
        <end position="328"/>
    </location>
</feature>
<feature type="region of interest" description="Disordered" evidence="2">
    <location>
        <begin position="108"/>
        <end position="162"/>
    </location>
</feature>
<proteinExistence type="predicted"/>
<feature type="domain" description="C2H2-type" evidence="3">
    <location>
        <begin position="577"/>
        <end position="605"/>
    </location>
</feature>
<feature type="compositionally biased region" description="Polar residues" evidence="2">
    <location>
        <begin position="303"/>
        <end position="313"/>
    </location>
</feature>
<dbReference type="GO" id="GO:0008270">
    <property type="term" value="F:zinc ion binding"/>
    <property type="evidence" value="ECO:0007669"/>
    <property type="project" value="UniProtKB-KW"/>
</dbReference>
<dbReference type="InterPro" id="IPR013087">
    <property type="entry name" value="Znf_C2H2_type"/>
</dbReference>
<dbReference type="PROSITE" id="PS50157">
    <property type="entry name" value="ZINC_FINGER_C2H2_2"/>
    <property type="match status" value="1"/>
</dbReference>
<evidence type="ECO:0000256" key="1">
    <source>
        <dbReference type="PROSITE-ProRule" id="PRU00042"/>
    </source>
</evidence>
<protein>
    <recommendedName>
        <fullName evidence="3">C2H2-type domain-containing protein</fullName>
    </recommendedName>
</protein>
<feature type="compositionally biased region" description="Basic residues" evidence="2">
    <location>
        <begin position="153"/>
        <end position="162"/>
    </location>
</feature>
<dbReference type="Proteomes" id="UP000193144">
    <property type="component" value="Unassembled WGS sequence"/>
</dbReference>
<comment type="caution">
    <text evidence="4">The sequence shown here is derived from an EMBL/GenBank/DDBJ whole genome shotgun (WGS) entry which is preliminary data.</text>
</comment>
<dbReference type="AlphaFoldDB" id="A0A1Y1ZTH8"/>
<dbReference type="Gene3D" id="3.30.160.60">
    <property type="entry name" value="Classic Zinc Finger"/>
    <property type="match status" value="1"/>
</dbReference>
<dbReference type="PROSITE" id="PS00028">
    <property type="entry name" value="ZINC_FINGER_C2H2_1"/>
    <property type="match status" value="1"/>
</dbReference>
<evidence type="ECO:0000256" key="2">
    <source>
        <dbReference type="SAM" id="MobiDB-lite"/>
    </source>
</evidence>
<name>A0A1Y1ZTH8_9PLEO</name>
<evidence type="ECO:0000313" key="5">
    <source>
        <dbReference type="Proteomes" id="UP000193144"/>
    </source>
</evidence>
<feature type="region of interest" description="Disordered" evidence="2">
    <location>
        <begin position="590"/>
        <end position="629"/>
    </location>
</feature>
<accession>A0A1Y1ZTH8</accession>
<sequence length="629" mass="70091">MIFILEPENPQGLTFVLPLSSILSRVWCLTLFRVHCCCCNLEKIRVGCHAQQFVCIDPTLRQSIPITRWRPREVDYLHVKDRDQIHPVESRAGGCGCPFRSNRCTQHEEISQNRALSPRREHNKPSYRTEDDKLSRGKEDDKSTSRNKDNKPSHHRRQSLKKCVQKVMTTMILPWKSCRPFPSAFHSKARSDHCELSNSHSIRILEAGDQIKHRRVSELDAGPLTRSDPSDRYWGYVTPASFEPPVELPTTSAEPRFERRTGVQTDPYHNFSRETEAAPERNPFPDSLFLPRSGGDRHEDTHANQNISDSVTYQRRDHDPRQSRSPLPALVTSTACTSAATSLCTSSNPWSSGSGNSFAFPASSISTPSAHSSGISSATSGGYCRRASCNSPSPYYWNATRAACSPKHSAWASPTSNSASAPVAAQRSIIAGCQGDCAAGFGSPDQGWYPHTQECQASPAHAFPQAIPLARSPPPIYSSPKSPVRRDLWPRGTQPFGGSANDAANGATSITIYPGQDRRTRLCIEADEQTRPIYVNQEKADVSIQCNECFQRFTGVYRRGNLARHQRMKHNMVDMSVACDVCGKAFKRRDAAKKHEWDKHRHGTPPKPKKRRGGRQSVQGSAGMHELPV</sequence>
<feature type="compositionally biased region" description="Basic residues" evidence="2">
    <location>
        <begin position="600"/>
        <end position="614"/>
    </location>
</feature>
<organism evidence="4 5">
    <name type="scientific">Clohesyomyces aquaticus</name>
    <dbReference type="NCBI Taxonomy" id="1231657"/>
    <lineage>
        <taxon>Eukaryota</taxon>
        <taxon>Fungi</taxon>
        <taxon>Dikarya</taxon>
        <taxon>Ascomycota</taxon>
        <taxon>Pezizomycotina</taxon>
        <taxon>Dothideomycetes</taxon>
        <taxon>Pleosporomycetidae</taxon>
        <taxon>Pleosporales</taxon>
        <taxon>Lindgomycetaceae</taxon>
        <taxon>Clohesyomyces</taxon>
    </lineage>
</organism>
<keyword evidence="5" id="KW-1185">Reference proteome</keyword>
<reference evidence="4 5" key="1">
    <citation type="submission" date="2016-07" db="EMBL/GenBank/DDBJ databases">
        <title>Pervasive Adenine N6-methylation of Active Genes in Fungi.</title>
        <authorList>
            <consortium name="DOE Joint Genome Institute"/>
            <person name="Mondo S.J."/>
            <person name="Dannebaum R.O."/>
            <person name="Kuo R.C."/>
            <person name="Labutti K."/>
            <person name="Haridas S."/>
            <person name="Kuo A."/>
            <person name="Salamov A."/>
            <person name="Ahrendt S.R."/>
            <person name="Lipzen A."/>
            <person name="Sullivan W."/>
            <person name="Andreopoulos W.B."/>
            <person name="Clum A."/>
            <person name="Lindquist E."/>
            <person name="Daum C."/>
            <person name="Ramamoorthy G.K."/>
            <person name="Gryganskyi A."/>
            <person name="Culley D."/>
            <person name="Magnuson J.K."/>
            <person name="James T.Y."/>
            <person name="O'Malley M.A."/>
            <person name="Stajich J.E."/>
            <person name="Spatafora J.W."/>
            <person name="Visel A."/>
            <person name="Grigoriev I.V."/>
        </authorList>
    </citation>
    <scope>NUCLEOTIDE SEQUENCE [LARGE SCALE GENOMIC DNA]</scope>
    <source>
        <strain evidence="4 5">CBS 115471</strain>
    </source>
</reference>
<feature type="compositionally biased region" description="Basic and acidic residues" evidence="2">
    <location>
        <begin position="118"/>
        <end position="152"/>
    </location>
</feature>
<evidence type="ECO:0000313" key="4">
    <source>
        <dbReference type="EMBL" id="ORY13510.1"/>
    </source>
</evidence>
<keyword evidence="1" id="KW-0863">Zinc-finger</keyword>
<dbReference type="EMBL" id="MCFA01000041">
    <property type="protein sequence ID" value="ORY13510.1"/>
    <property type="molecule type" value="Genomic_DNA"/>
</dbReference>
<keyword evidence="1" id="KW-0862">Zinc</keyword>
<evidence type="ECO:0000259" key="3">
    <source>
        <dbReference type="PROSITE" id="PS50157"/>
    </source>
</evidence>
<keyword evidence="1" id="KW-0479">Metal-binding</keyword>
<dbReference type="OrthoDB" id="8922241at2759"/>
<gene>
    <name evidence="4" type="ORF">BCR34DRAFT_264858</name>
</gene>